<feature type="chain" id="PRO_5002755325" evidence="2">
    <location>
        <begin position="22"/>
        <end position="153"/>
    </location>
</feature>
<gene>
    <name evidence="3" type="ordered locus">Caul_0005</name>
</gene>
<feature type="transmembrane region" description="Helical" evidence="1">
    <location>
        <begin position="111"/>
        <end position="132"/>
    </location>
</feature>
<proteinExistence type="predicted"/>
<accession>B0T139</accession>
<sequence precursor="true">MLRLVAFLLGLVLLTPSVANAGVPVRFGKSEEIERLAPIALPGPSGERLYLGHKVTTQWFFGGIYLKDDGYVLGVEGQTKAYFALSAEKMALAQKFGLLPNPLPAYQIHPLQYLLGYSLWLFLVAVTAWAMIETAWKRSRAISQRAKARPTVL</sequence>
<dbReference type="STRING" id="366602.Caul_0005"/>
<keyword evidence="1" id="KW-0812">Transmembrane</keyword>
<keyword evidence="1" id="KW-1133">Transmembrane helix</keyword>
<dbReference type="HOGENOM" id="CLU_1709946_0_0_5"/>
<organism evidence="3">
    <name type="scientific">Caulobacter sp. (strain K31)</name>
    <dbReference type="NCBI Taxonomy" id="366602"/>
    <lineage>
        <taxon>Bacteria</taxon>
        <taxon>Pseudomonadati</taxon>
        <taxon>Pseudomonadota</taxon>
        <taxon>Alphaproteobacteria</taxon>
        <taxon>Caulobacterales</taxon>
        <taxon>Caulobacteraceae</taxon>
        <taxon>Caulobacter</taxon>
    </lineage>
</organism>
<evidence type="ECO:0000256" key="2">
    <source>
        <dbReference type="SAM" id="SignalP"/>
    </source>
</evidence>
<dbReference type="AlphaFoldDB" id="B0T139"/>
<keyword evidence="1" id="KW-0472">Membrane</keyword>
<reference evidence="3" key="1">
    <citation type="submission" date="2008-01" db="EMBL/GenBank/DDBJ databases">
        <title>Complete sequence of chromosome of Caulobacter sp. K31.</title>
        <authorList>
            <consortium name="US DOE Joint Genome Institute"/>
            <person name="Copeland A."/>
            <person name="Lucas S."/>
            <person name="Lapidus A."/>
            <person name="Barry K."/>
            <person name="Glavina del Rio T."/>
            <person name="Dalin E."/>
            <person name="Tice H."/>
            <person name="Pitluck S."/>
            <person name="Bruce D."/>
            <person name="Goodwin L."/>
            <person name="Thompson L.S."/>
            <person name="Brettin T."/>
            <person name="Detter J.C."/>
            <person name="Han C."/>
            <person name="Schmutz J."/>
            <person name="Larimer F."/>
            <person name="Land M."/>
            <person name="Hauser L."/>
            <person name="Kyrpides N."/>
            <person name="Kim E."/>
            <person name="Stephens C."/>
            <person name="Richardson P."/>
        </authorList>
    </citation>
    <scope>NUCLEOTIDE SEQUENCE [LARGE SCALE GENOMIC DNA]</scope>
    <source>
        <strain evidence="3">K31</strain>
    </source>
</reference>
<name>B0T139_CAUSK</name>
<keyword evidence="2" id="KW-0732">Signal</keyword>
<feature type="signal peptide" evidence="2">
    <location>
        <begin position="1"/>
        <end position="21"/>
    </location>
</feature>
<dbReference type="EMBL" id="CP000927">
    <property type="protein sequence ID" value="ABZ69143.1"/>
    <property type="molecule type" value="Genomic_DNA"/>
</dbReference>
<evidence type="ECO:0000256" key="1">
    <source>
        <dbReference type="SAM" id="Phobius"/>
    </source>
</evidence>
<protein>
    <submittedName>
        <fullName evidence="3">Uncharacterized protein</fullName>
    </submittedName>
</protein>
<dbReference type="KEGG" id="cak:Caul_0005"/>
<evidence type="ECO:0000313" key="3">
    <source>
        <dbReference type="EMBL" id="ABZ69143.1"/>
    </source>
</evidence>